<keyword evidence="1" id="KW-0175">Coiled coil</keyword>
<feature type="region of interest" description="Disordered" evidence="2">
    <location>
        <begin position="307"/>
        <end position="331"/>
    </location>
</feature>
<keyword evidence="6" id="KW-1185">Reference proteome</keyword>
<evidence type="ECO:0000256" key="3">
    <source>
        <dbReference type="SAM" id="Phobius"/>
    </source>
</evidence>
<feature type="region of interest" description="Disordered" evidence="2">
    <location>
        <begin position="1064"/>
        <end position="1090"/>
    </location>
</feature>
<feature type="coiled-coil region" evidence="1">
    <location>
        <begin position="1528"/>
        <end position="1555"/>
    </location>
</feature>
<organism evidence="5 6">
    <name type="scientific">Phyllotreta striolata</name>
    <name type="common">Striped flea beetle</name>
    <name type="synonym">Crioceris striolata</name>
    <dbReference type="NCBI Taxonomy" id="444603"/>
    <lineage>
        <taxon>Eukaryota</taxon>
        <taxon>Metazoa</taxon>
        <taxon>Ecdysozoa</taxon>
        <taxon>Arthropoda</taxon>
        <taxon>Hexapoda</taxon>
        <taxon>Insecta</taxon>
        <taxon>Pterygota</taxon>
        <taxon>Neoptera</taxon>
        <taxon>Endopterygota</taxon>
        <taxon>Coleoptera</taxon>
        <taxon>Polyphaga</taxon>
        <taxon>Cucujiformia</taxon>
        <taxon>Chrysomeloidea</taxon>
        <taxon>Chrysomelidae</taxon>
        <taxon>Galerucinae</taxon>
        <taxon>Alticini</taxon>
        <taxon>Phyllotreta</taxon>
    </lineage>
</organism>
<protein>
    <submittedName>
        <fullName evidence="5">Uncharacterized protein</fullName>
    </submittedName>
</protein>
<feature type="compositionally biased region" description="Polar residues" evidence="2">
    <location>
        <begin position="1231"/>
        <end position="1241"/>
    </location>
</feature>
<proteinExistence type="predicted"/>
<feature type="region of interest" description="Disordered" evidence="2">
    <location>
        <begin position="1231"/>
        <end position="1270"/>
    </location>
</feature>
<feature type="signal peptide" evidence="4">
    <location>
        <begin position="1"/>
        <end position="18"/>
    </location>
</feature>
<feature type="compositionally biased region" description="Polar residues" evidence="2">
    <location>
        <begin position="1064"/>
        <end position="1087"/>
    </location>
</feature>
<accession>A0A9N9XUE1</accession>
<evidence type="ECO:0000256" key="1">
    <source>
        <dbReference type="SAM" id="Coils"/>
    </source>
</evidence>
<evidence type="ECO:0000256" key="4">
    <source>
        <dbReference type="SAM" id="SignalP"/>
    </source>
</evidence>
<evidence type="ECO:0000256" key="2">
    <source>
        <dbReference type="SAM" id="MobiDB-lite"/>
    </source>
</evidence>
<feature type="region of interest" description="Disordered" evidence="2">
    <location>
        <begin position="1176"/>
        <end position="1213"/>
    </location>
</feature>
<reference evidence="5" key="1">
    <citation type="submission" date="2022-01" db="EMBL/GenBank/DDBJ databases">
        <authorList>
            <person name="King R."/>
        </authorList>
    </citation>
    <scope>NUCLEOTIDE SEQUENCE</scope>
</reference>
<feature type="compositionally biased region" description="Low complexity" evidence="2">
    <location>
        <begin position="258"/>
        <end position="269"/>
    </location>
</feature>
<feature type="transmembrane region" description="Helical" evidence="3">
    <location>
        <begin position="1552"/>
        <end position="1575"/>
    </location>
</feature>
<feature type="compositionally biased region" description="Polar residues" evidence="2">
    <location>
        <begin position="431"/>
        <end position="440"/>
    </location>
</feature>
<feature type="region of interest" description="Disordered" evidence="2">
    <location>
        <begin position="420"/>
        <end position="440"/>
    </location>
</feature>
<dbReference type="EMBL" id="OU900101">
    <property type="protein sequence ID" value="CAG9864717.1"/>
    <property type="molecule type" value="Genomic_DNA"/>
</dbReference>
<dbReference type="Proteomes" id="UP001153712">
    <property type="component" value="Chromosome 8"/>
</dbReference>
<keyword evidence="3" id="KW-1133">Transmembrane helix</keyword>
<feature type="chain" id="PRO_5040447486" evidence="4">
    <location>
        <begin position="19"/>
        <end position="1595"/>
    </location>
</feature>
<evidence type="ECO:0000313" key="6">
    <source>
        <dbReference type="Proteomes" id="UP001153712"/>
    </source>
</evidence>
<name>A0A9N9XUE1_PHYSR</name>
<feature type="compositionally biased region" description="Basic and acidic residues" evidence="2">
    <location>
        <begin position="1183"/>
        <end position="1197"/>
    </location>
</feature>
<keyword evidence="4" id="KW-0732">Signal</keyword>
<evidence type="ECO:0000313" key="5">
    <source>
        <dbReference type="EMBL" id="CAG9864717.1"/>
    </source>
</evidence>
<feature type="compositionally biased region" description="Acidic residues" evidence="2">
    <location>
        <begin position="311"/>
        <end position="326"/>
    </location>
</feature>
<feature type="region of interest" description="Disordered" evidence="2">
    <location>
        <begin position="522"/>
        <end position="550"/>
    </location>
</feature>
<feature type="region of interest" description="Disordered" evidence="2">
    <location>
        <begin position="255"/>
        <end position="286"/>
    </location>
</feature>
<gene>
    <name evidence="5" type="ORF">PHYEVI_LOCUS10968</name>
</gene>
<feature type="region of interest" description="Disordered" evidence="2">
    <location>
        <begin position="867"/>
        <end position="916"/>
    </location>
</feature>
<keyword evidence="3" id="KW-0812">Transmembrane</keyword>
<sequence>MKVVFLVFVAVFCYDCAADSSKETEENSLITSVLASNLDGSPQLPSLHVLREDRGELVETEAEDIIPAEALNNRGRTIGNGLSSHSIALNRATDNDSSMVKTDVTVNSRTSGEDKVNGNESVNGLIVEDENIADVTEKTTTIRSTTRSRYTYRHKYTSRKQHNNLKRRIIEATTKPTVSSTRTYHRHVFTRNPLSLRNKFVITTTAAPKSVIGEESDKKDGSSTETSTSVYGRFGRNRFRMKPPSAMIRNSDAINTHSNIDSNGSNNDSNSHEPKSTTSIYNKYRKNRPRMPQISMIKTDEIITKAPEEEKVIEDEESSSDFDAEEPSSTTIYEKFRRNRPRMNWRPQTKKNTKIDHISNEEVETSTNIESIDENENPTELPVTTSIYEKYRRSRPRMQPISKINIGAIKTEVQTESKTVVVSNQDEETSSDYNGEEPSSTTIYEKFRRNRHRMNWKPPIKKNARLDHTNNEELETSASIENINENENPTELPVTTSIYEKYRRSRHRMQPISRLNVGTINDELQTERKNESSNHSEEITSDFEEEESPSTTIYEKFRRNRPRMHWRPDVKKNPKLDTTRHIKEEKIVNLEDIDENESQTELPVTTSIYEKYRRNRPRMLPIPKVNTKEVHTEEQAETKIENNSNTFVEDETPTSTTVYEKFRRNRPRMQWRPQVKKNDKIDLTSDEKEEKFNLENIDEDESATELPVSTSIYEKFRRSRPRMLPTSRLNIKATVPETQVERKTEHQLMQMHSNVNNQDDNSHINIEDETPSSTTIYEKFRRNRPRMQRRPHINKHHENTQLHPIVDEMENNERQHNPINDGAVNENEETPVATSIYEKYRRNRFRKLPILPLTISSRIFDEEIDEDDGTNNPIKELKGKADSHTFGVDGNQDLPDIKGESKNVLKRKSRENSSFRTTVQELEEPSEDLFSIVEDHDDSLFETHEPGEEASFFDVETTIIPLQGSSEEITVSLPTSFNIEDKTESSIFTNPDAGDTAHFNVETSTIPSQDPIKEITVSLPASFNIEDKAEPNILTNLHAGATSTPSVKTSTIPSQDPIEKLIVSSPTNLNNPDAGKTSETSTIPSQEPTKEITVSIPTSFNIEDNSEQNIFTNTEETTTFDMETTITPSQETSETVTTSLPTSFTIDAKTEAKGLTNPAELDLESTTPELVTVDPKHWYGVSDPKESEIDENDKVQAKETTSNVSKEDKTTTEAQITELNEIITEEATDKTTTVSIESLEQNDVPKIDQTETTNVGDVDDKKNDASTPDQTKIINNASTEKIEITTITNDLPSSSITTELVSTNTIKISTLLPIATQKTSTTESTIISTEIDNINTIVINEHPDETLDDTDDDVIDPLADNITDTKEHEDLTSLMLDDNYNDEEYDETHHIYKIPPVHKPQTTTKKPVISGSILGKKTNLTIELTIKNRTIDVPSNVTVQEDPLNPGLTFTWSPNRDTNYTMSLNLSKGASNYYEINSVEIYAVKDGNVSVWKKNDSIRADEENEEQALIVDVADDVKILFSDRKFLKMSVESRNEDVESEASEATEQLKTYYLEICLGVLALVFFLALLLYIIIRKLKIRYIREQNKLPTESNF</sequence>
<keyword evidence="3" id="KW-0472">Membrane</keyword>
<feature type="compositionally biased region" description="Acidic residues" evidence="2">
    <location>
        <begin position="539"/>
        <end position="548"/>
    </location>
</feature>
<dbReference type="OrthoDB" id="6784881at2759"/>
<feature type="compositionally biased region" description="Basic and acidic residues" evidence="2">
    <location>
        <begin position="525"/>
        <end position="538"/>
    </location>
</feature>